<dbReference type="PRINTS" id="PR00682">
    <property type="entry name" value="IPNSYNTHASE"/>
</dbReference>
<evidence type="ECO:0000256" key="2">
    <source>
        <dbReference type="ARBA" id="ARBA00022723"/>
    </source>
</evidence>
<dbReference type="RefSeq" id="WP_267770401.1">
    <property type="nucleotide sequence ID" value="NZ_JAPNKE010000002.1"/>
</dbReference>
<dbReference type="PANTHER" id="PTHR10209:SF881">
    <property type="entry name" value="FI07970P-RELATED"/>
    <property type="match status" value="1"/>
</dbReference>
<evidence type="ECO:0000256" key="3">
    <source>
        <dbReference type="ARBA" id="ARBA00023002"/>
    </source>
</evidence>
<name>A0A9X3EPH5_9BACT</name>
<sequence length="326" mass="36407">MSTELVPILDIRRFDRSDDPRERAGFVRELNHAYREIGFVAVSHHGIPDAVIADAYRAIKAFFDLPLEQKLAYRVGKGGARGYTPFGVEHAKDSPAVDLKEFWHVGREHVPGAAWTSHYPPNIWPTEIPGFREATWALYQQLEALGDRVLRAVALGLDLDERYFEDKTDHGNSILRPIHYPPLAPGRGDPGSVRSGQHEDINLITLLIGSGEPGLEVLSRAGQWVPVTTIPEAIVVNVGDMLQRLTNDVLRSTTHRVVNPPSPYAEVPRYSIPFFLHPNSEFSIESLASCVTPDNPNHYPEPITADQYLTQRLIEIGLLPSPQPQK</sequence>
<gene>
    <name evidence="7" type="ORF">OV079_19835</name>
</gene>
<organism evidence="7 8">
    <name type="scientific">Nannocystis pusilla</name>
    <dbReference type="NCBI Taxonomy" id="889268"/>
    <lineage>
        <taxon>Bacteria</taxon>
        <taxon>Pseudomonadati</taxon>
        <taxon>Myxococcota</taxon>
        <taxon>Polyangia</taxon>
        <taxon>Nannocystales</taxon>
        <taxon>Nannocystaceae</taxon>
        <taxon>Nannocystis</taxon>
    </lineage>
</organism>
<dbReference type="AlphaFoldDB" id="A0A9X3EPH5"/>
<evidence type="ECO:0000256" key="4">
    <source>
        <dbReference type="ARBA" id="ARBA00023004"/>
    </source>
</evidence>
<proteinExistence type="inferred from homology"/>
<protein>
    <submittedName>
        <fullName evidence="7">Isopenicillin N synthase family oxygenase</fullName>
    </submittedName>
</protein>
<dbReference type="Pfam" id="PF03171">
    <property type="entry name" value="2OG-FeII_Oxy"/>
    <property type="match status" value="1"/>
</dbReference>
<keyword evidence="8" id="KW-1185">Reference proteome</keyword>
<dbReference type="InterPro" id="IPR044861">
    <property type="entry name" value="IPNS-like_FE2OG_OXY"/>
</dbReference>
<dbReference type="InterPro" id="IPR026992">
    <property type="entry name" value="DIOX_N"/>
</dbReference>
<dbReference type="PROSITE" id="PS51471">
    <property type="entry name" value="FE2OG_OXY"/>
    <property type="match status" value="1"/>
</dbReference>
<dbReference type="GO" id="GO:0016491">
    <property type="term" value="F:oxidoreductase activity"/>
    <property type="evidence" value="ECO:0007669"/>
    <property type="project" value="UniProtKB-KW"/>
</dbReference>
<evidence type="ECO:0000313" key="7">
    <source>
        <dbReference type="EMBL" id="MCY1007762.1"/>
    </source>
</evidence>
<comment type="caution">
    <text evidence="7">The sequence shown here is derived from an EMBL/GenBank/DDBJ whole genome shotgun (WGS) entry which is preliminary data.</text>
</comment>
<evidence type="ECO:0000313" key="8">
    <source>
        <dbReference type="Proteomes" id="UP001150924"/>
    </source>
</evidence>
<evidence type="ECO:0000256" key="1">
    <source>
        <dbReference type="ARBA" id="ARBA00008056"/>
    </source>
</evidence>
<dbReference type="Pfam" id="PF14226">
    <property type="entry name" value="DIOX_N"/>
    <property type="match status" value="1"/>
</dbReference>
<evidence type="ECO:0000256" key="5">
    <source>
        <dbReference type="RuleBase" id="RU003682"/>
    </source>
</evidence>
<keyword evidence="2 5" id="KW-0479">Metal-binding</keyword>
<dbReference type="Gene3D" id="2.60.120.330">
    <property type="entry name" value="B-lactam Antibiotic, Isopenicillin N Synthase, Chain"/>
    <property type="match status" value="1"/>
</dbReference>
<dbReference type="InterPro" id="IPR027443">
    <property type="entry name" value="IPNS-like_sf"/>
</dbReference>
<dbReference type="GO" id="GO:0046872">
    <property type="term" value="F:metal ion binding"/>
    <property type="evidence" value="ECO:0007669"/>
    <property type="project" value="UniProtKB-KW"/>
</dbReference>
<accession>A0A9X3EPH5</accession>
<keyword evidence="3 5" id="KW-0560">Oxidoreductase</keyword>
<dbReference type="Proteomes" id="UP001150924">
    <property type="component" value="Unassembled WGS sequence"/>
</dbReference>
<dbReference type="SUPFAM" id="SSF51197">
    <property type="entry name" value="Clavaminate synthase-like"/>
    <property type="match status" value="1"/>
</dbReference>
<comment type="similarity">
    <text evidence="1 5">Belongs to the iron/ascorbate-dependent oxidoreductase family.</text>
</comment>
<reference evidence="7" key="1">
    <citation type="submission" date="2022-11" db="EMBL/GenBank/DDBJ databases">
        <title>Minimal conservation of predation-associated metabolite biosynthetic gene clusters underscores biosynthetic potential of Myxococcota including descriptions for ten novel species: Archangium lansinium sp. nov., Myxococcus landrumus sp. nov., Nannocystis bai.</title>
        <authorList>
            <person name="Ahearne A."/>
            <person name="Stevens C."/>
            <person name="Phillips K."/>
        </authorList>
    </citation>
    <scope>NUCLEOTIDE SEQUENCE</scope>
    <source>
        <strain evidence="7">Na p29</strain>
    </source>
</reference>
<dbReference type="PANTHER" id="PTHR10209">
    <property type="entry name" value="OXIDOREDUCTASE, 2OG-FE II OXYGENASE FAMILY PROTEIN"/>
    <property type="match status" value="1"/>
</dbReference>
<dbReference type="InterPro" id="IPR005123">
    <property type="entry name" value="Oxoglu/Fe-dep_dioxygenase_dom"/>
</dbReference>
<keyword evidence="4 5" id="KW-0408">Iron</keyword>
<feature type="domain" description="Fe2OG dioxygenase" evidence="6">
    <location>
        <begin position="170"/>
        <end position="278"/>
    </location>
</feature>
<dbReference type="EMBL" id="JAPNKE010000002">
    <property type="protein sequence ID" value="MCY1007762.1"/>
    <property type="molecule type" value="Genomic_DNA"/>
</dbReference>
<evidence type="ECO:0000259" key="6">
    <source>
        <dbReference type="PROSITE" id="PS51471"/>
    </source>
</evidence>